<name>A0A5C3Q311_9AGAR</name>
<dbReference type="EMBL" id="ML178881">
    <property type="protein sequence ID" value="TFK95547.1"/>
    <property type="molecule type" value="Genomic_DNA"/>
</dbReference>
<dbReference type="Proteomes" id="UP000305067">
    <property type="component" value="Unassembled WGS sequence"/>
</dbReference>
<gene>
    <name evidence="1" type="ORF">BDV98DRAFT_598481</name>
</gene>
<dbReference type="OrthoDB" id="3174721at2759"/>
<accession>A0A5C3Q311</accession>
<dbReference type="AlphaFoldDB" id="A0A5C3Q311"/>
<keyword evidence="2" id="KW-1185">Reference proteome</keyword>
<organism evidence="1 2">
    <name type="scientific">Pterulicium gracile</name>
    <dbReference type="NCBI Taxonomy" id="1884261"/>
    <lineage>
        <taxon>Eukaryota</taxon>
        <taxon>Fungi</taxon>
        <taxon>Dikarya</taxon>
        <taxon>Basidiomycota</taxon>
        <taxon>Agaricomycotina</taxon>
        <taxon>Agaricomycetes</taxon>
        <taxon>Agaricomycetidae</taxon>
        <taxon>Agaricales</taxon>
        <taxon>Pleurotineae</taxon>
        <taxon>Pterulaceae</taxon>
        <taxon>Pterulicium</taxon>
    </lineage>
</organism>
<proteinExistence type="predicted"/>
<sequence length="111" mass="12320">MNPTVASRGKQRALDVVLADEDSTKDGHIWHLPSLQTTFCLHWKCESLPYKCHLGSPSGPHLASFTPICGSPRNATLEVLPPGFKCMDDIVLSVLTIEWWRVARQSSAYAE</sequence>
<protein>
    <submittedName>
        <fullName evidence="1">Uncharacterized protein</fullName>
    </submittedName>
</protein>
<reference evidence="1 2" key="1">
    <citation type="journal article" date="2019" name="Nat. Ecol. Evol.">
        <title>Megaphylogeny resolves global patterns of mushroom evolution.</title>
        <authorList>
            <person name="Varga T."/>
            <person name="Krizsan K."/>
            <person name="Foldi C."/>
            <person name="Dima B."/>
            <person name="Sanchez-Garcia M."/>
            <person name="Sanchez-Ramirez S."/>
            <person name="Szollosi G.J."/>
            <person name="Szarkandi J.G."/>
            <person name="Papp V."/>
            <person name="Albert L."/>
            <person name="Andreopoulos W."/>
            <person name="Angelini C."/>
            <person name="Antonin V."/>
            <person name="Barry K.W."/>
            <person name="Bougher N.L."/>
            <person name="Buchanan P."/>
            <person name="Buyck B."/>
            <person name="Bense V."/>
            <person name="Catcheside P."/>
            <person name="Chovatia M."/>
            <person name="Cooper J."/>
            <person name="Damon W."/>
            <person name="Desjardin D."/>
            <person name="Finy P."/>
            <person name="Geml J."/>
            <person name="Haridas S."/>
            <person name="Hughes K."/>
            <person name="Justo A."/>
            <person name="Karasinski D."/>
            <person name="Kautmanova I."/>
            <person name="Kiss B."/>
            <person name="Kocsube S."/>
            <person name="Kotiranta H."/>
            <person name="LaButti K.M."/>
            <person name="Lechner B.E."/>
            <person name="Liimatainen K."/>
            <person name="Lipzen A."/>
            <person name="Lukacs Z."/>
            <person name="Mihaltcheva S."/>
            <person name="Morgado L.N."/>
            <person name="Niskanen T."/>
            <person name="Noordeloos M.E."/>
            <person name="Ohm R.A."/>
            <person name="Ortiz-Santana B."/>
            <person name="Ovrebo C."/>
            <person name="Racz N."/>
            <person name="Riley R."/>
            <person name="Savchenko A."/>
            <person name="Shiryaev A."/>
            <person name="Soop K."/>
            <person name="Spirin V."/>
            <person name="Szebenyi C."/>
            <person name="Tomsovsky M."/>
            <person name="Tulloss R.E."/>
            <person name="Uehling J."/>
            <person name="Grigoriev I.V."/>
            <person name="Vagvolgyi C."/>
            <person name="Papp T."/>
            <person name="Martin F.M."/>
            <person name="Miettinen O."/>
            <person name="Hibbett D.S."/>
            <person name="Nagy L.G."/>
        </authorList>
    </citation>
    <scope>NUCLEOTIDE SEQUENCE [LARGE SCALE GENOMIC DNA]</scope>
    <source>
        <strain evidence="1 2">CBS 309.79</strain>
    </source>
</reference>
<evidence type="ECO:0000313" key="1">
    <source>
        <dbReference type="EMBL" id="TFK95547.1"/>
    </source>
</evidence>
<evidence type="ECO:0000313" key="2">
    <source>
        <dbReference type="Proteomes" id="UP000305067"/>
    </source>
</evidence>